<accession>A0A146TSV5</accession>
<dbReference type="PANTHER" id="PTHR37984">
    <property type="entry name" value="PROTEIN CBG26694"/>
    <property type="match status" value="1"/>
</dbReference>
<dbReference type="InterPro" id="IPR001995">
    <property type="entry name" value="Peptidase_A2_cat"/>
</dbReference>
<dbReference type="SUPFAM" id="SSF50630">
    <property type="entry name" value="Acid proteases"/>
    <property type="match status" value="1"/>
</dbReference>
<dbReference type="PROSITE" id="PS50878">
    <property type="entry name" value="RT_POL"/>
    <property type="match status" value="1"/>
</dbReference>
<dbReference type="Gene3D" id="3.10.10.10">
    <property type="entry name" value="HIV Type 1 Reverse Transcriptase, subunit A, domain 1"/>
    <property type="match status" value="1"/>
</dbReference>
<dbReference type="PROSITE" id="PS50175">
    <property type="entry name" value="ASP_PROT_RETROV"/>
    <property type="match status" value="1"/>
</dbReference>
<dbReference type="GO" id="GO:0004523">
    <property type="term" value="F:RNA-DNA hybrid ribonuclease activity"/>
    <property type="evidence" value="ECO:0007669"/>
    <property type="project" value="UniProtKB-EC"/>
</dbReference>
<evidence type="ECO:0000259" key="11">
    <source>
        <dbReference type="PROSITE" id="PS50878"/>
    </source>
</evidence>
<evidence type="ECO:0000256" key="5">
    <source>
        <dbReference type="ARBA" id="ARBA00022722"/>
    </source>
</evidence>
<dbReference type="AlphaFoldDB" id="A0A146TSV5"/>
<feature type="domain" description="Reverse transcriptase" evidence="11">
    <location>
        <begin position="459"/>
        <end position="637"/>
    </location>
</feature>
<keyword evidence="6" id="KW-0255">Endonuclease</keyword>
<dbReference type="FunFam" id="3.30.70.270:FF:000115">
    <property type="entry name" value="Polyprotein of retroviral origin, putative"/>
    <property type="match status" value="1"/>
</dbReference>
<dbReference type="GO" id="GO:0004190">
    <property type="term" value="F:aspartic-type endopeptidase activity"/>
    <property type="evidence" value="ECO:0007669"/>
    <property type="project" value="InterPro"/>
</dbReference>
<dbReference type="GO" id="GO:0006508">
    <property type="term" value="P:proteolysis"/>
    <property type="evidence" value="ECO:0007669"/>
    <property type="project" value="InterPro"/>
</dbReference>
<dbReference type="EMBL" id="GCES01115952">
    <property type="protein sequence ID" value="JAQ70370.1"/>
    <property type="molecule type" value="Transcribed_RNA"/>
</dbReference>
<evidence type="ECO:0000259" key="10">
    <source>
        <dbReference type="PROSITE" id="PS50175"/>
    </source>
</evidence>
<dbReference type="CDD" id="cd09274">
    <property type="entry name" value="RNase_HI_RT_Ty3"/>
    <property type="match status" value="1"/>
</dbReference>
<dbReference type="SUPFAM" id="SSF56672">
    <property type="entry name" value="DNA/RNA polymerases"/>
    <property type="match status" value="1"/>
</dbReference>
<evidence type="ECO:0000256" key="9">
    <source>
        <dbReference type="SAM" id="MobiDB-lite"/>
    </source>
</evidence>
<keyword evidence="5" id="KW-0540">Nuclease</keyword>
<evidence type="ECO:0000256" key="7">
    <source>
        <dbReference type="ARBA" id="ARBA00022801"/>
    </source>
</evidence>
<comment type="similarity">
    <text evidence="1">Belongs to the beta type-B retroviral polymerase family. HERV class-II K(HML-2) pol subfamily.</text>
</comment>
<dbReference type="InterPro" id="IPR021109">
    <property type="entry name" value="Peptidase_aspartic_dom_sf"/>
</dbReference>
<dbReference type="InterPro" id="IPR041577">
    <property type="entry name" value="RT_RNaseH_2"/>
</dbReference>
<evidence type="ECO:0000256" key="4">
    <source>
        <dbReference type="ARBA" id="ARBA00022695"/>
    </source>
</evidence>
<dbReference type="Gene3D" id="3.30.70.270">
    <property type="match status" value="2"/>
</dbReference>
<dbReference type="GO" id="GO:0016779">
    <property type="term" value="F:nucleotidyltransferase activity"/>
    <property type="evidence" value="ECO:0007669"/>
    <property type="project" value="UniProtKB-KW"/>
</dbReference>
<dbReference type="Gene3D" id="2.40.70.10">
    <property type="entry name" value="Acid Proteases"/>
    <property type="match status" value="1"/>
</dbReference>
<name>A0A146TSV5_FUNHE</name>
<keyword evidence="4" id="KW-0548">Nucleotidyltransferase</keyword>
<organism evidence="12">
    <name type="scientific">Fundulus heteroclitus</name>
    <name type="common">Killifish</name>
    <name type="synonym">Mummichog</name>
    <dbReference type="NCBI Taxonomy" id="8078"/>
    <lineage>
        <taxon>Eukaryota</taxon>
        <taxon>Metazoa</taxon>
        <taxon>Chordata</taxon>
        <taxon>Craniata</taxon>
        <taxon>Vertebrata</taxon>
        <taxon>Euteleostomi</taxon>
        <taxon>Actinopterygii</taxon>
        <taxon>Neopterygii</taxon>
        <taxon>Teleostei</taxon>
        <taxon>Neoteleostei</taxon>
        <taxon>Acanthomorphata</taxon>
        <taxon>Ovalentaria</taxon>
        <taxon>Atherinomorphae</taxon>
        <taxon>Cyprinodontiformes</taxon>
        <taxon>Fundulidae</taxon>
        <taxon>Fundulus</taxon>
    </lineage>
</organism>
<keyword evidence="8" id="KW-0511">Multifunctional enzyme</keyword>
<dbReference type="Pfam" id="PF13975">
    <property type="entry name" value="gag-asp_proteas"/>
    <property type="match status" value="1"/>
</dbReference>
<evidence type="ECO:0000256" key="2">
    <source>
        <dbReference type="ARBA" id="ARBA00012180"/>
    </source>
</evidence>
<evidence type="ECO:0000256" key="8">
    <source>
        <dbReference type="ARBA" id="ARBA00023268"/>
    </source>
</evidence>
<feature type="region of interest" description="Disordered" evidence="9">
    <location>
        <begin position="193"/>
        <end position="214"/>
    </location>
</feature>
<dbReference type="EC" id="3.1.26.4" evidence="2"/>
<dbReference type="EMBL" id="GCES01090369">
    <property type="protein sequence ID" value="JAQ95953.1"/>
    <property type="molecule type" value="Transcribed_RNA"/>
</dbReference>
<proteinExistence type="inferred from homology"/>
<sequence length="901" mass="101965">MAKFGPPEPFDFTQPAEWPTWRQRFSRFRVASKLDRESGEVQVNSLLYSMGRDAEPIYGSFVFPAATEDMPHPEYEFALVMQKFDEHFVPKRNVIHDRACFHKRSQRAGETVEAFVRSLYELAQHCEFGAGKDEQIRDRIVIGIMDKEVSQKLQLEADLTLERAIQLARQSEQVKQQSAERVETAVNEVRQKQFSSTKRSFGRPRQKQAQTHGENRQNCQRCDRMHDRKENCPARNKRCRKCNKIGHFEAVCKTKMVKQVRAEAAISSDEDSFFIGELFLRATAKSNVIEESVSDIDWDIELLVNGSPVNFKIDTGADTTVMTDATFNNLQQKPKLHKSRSAVYSPGGKVRCVGTFLATTTRNGQRYQYWITVIKGQFVSNLLGRAVAMQMGLVKRVNAICGDYLLSSDVFGEIGLLNCAAVKIELTDEAIPYSVSTPRRVPFPLLPKVEKELKRMLNLGIIEEVSEPTDWCAPMVPVPKRNKDEVRVCVDLKRLNKGVKRERYILPTLDDITPKLAGAKIFSTLDASSGFWQIPLDPSCQRLTTFITPMGRFCFKRLPFGITSAPEIFQRLMSNLLKNLEGTVVVMDDILVYGSSKEQHDRRLDAVLQTIKASGLKLNRDKCHFGKTELQFFGHIISADGVKPDVSKVDAIAKMPRPSNVEQLRQVLGLVNYVGKFLPGLSTVLHPLTNLLRKETAWVWDEPQERAFNKAKTMLIDAPALCYYDANKPTVVSADASSYGLGAALLQDHEGELRPVAFCSRTLTDAEKRYSQIEKECLASVWACERFARYIQGMGHVRLQTDHKPLVPLINSYDLDKTPLRCQRLLMRLMRFNVIAEHVPGKQLVVADTLSRHPLKDSYVPETETQVKAYVNTIVASKPIRSPKLEELRQTTRDDGLAAAG</sequence>
<keyword evidence="3" id="KW-0808">Transferase</keyword>
<dbReference type="InterPro" id="IPR043128">
    <property type="entry name" value="Rev_trsase/Diguanyl_cyclase"/>
</dbReference>
<dbReference type="InterPro" id="IPR050951">
    <property type="entry name" value="Retrovirus_Pol_polyprotein"/>
</dbReference>
<evidence type="ECO:0000313" key="12">
    <source>
        <dbReference type="EMBL" id="JAQ95953.1"/>
    </source>
</evidence>
<evidence type="ECO:0000256" key="6">
    <source>
        <dbReference type="ARBA" id="ARBA00022759"/>
    </source>
</evidence>
<dbReference type="CDD" id="cd01647">
    <property type="entry name" value="RT_LTR"/>
    <property type="match status" value="1"/>
</dbReference>
<dbReference type="InterPro" id="IPR000477">
    <property type="entry name" value="RT_dom"/>
</dbReference>
<evidence type="ECO:0000256" key="3">
    <source>
        <dbReference type="ARBA" id="ARBA00022679"/>
    </source>
</evidence>
<evidence type="ECO:0000256" key="1">
    <source>
        <dbReference type="ARBA" id="ARBA00010879"/>
    </source>
</evidence>
<dbReference type="FunFam" id="3.10.20.370:FF:000001">
    <property type="entry name" value="Retrovirus-related Pol polyprotein from transposon 17.6-like protein"/>
    <property type="match status" value="1"/>
</dbReference>
<dbReference type="InterPro" id="IPR043502">
    <property type="entry name" value="DNA/RNA_pol_sf"/>
</dbReference>
<feature type="non-terminal residue" evidence="12">
    <location>
        <position position="901"/>
    </location>
</feature>
<dbReference type="Pfam" id="PF17919">
    <property type="entry name" value="RT_RNaseH_2"/>
    <property type="match status" value="1"/>
</dbReference>
<protein>
    <recommendedName>
        <fullName evidence="2">ribonuclease H</fullName>
        <ecNumber evidence="2">3.1.26.4</ecNumber>
    </recommendedName>
</protein>
<feature type="domain" description="Peptidase A2" evidence="10">
    <location>
        <begin position="309"/>
        <end position="387"/>
    </location>
</feature>
<reference evidence="12" key="1">
    <citation type="submission" date="2015-01" db="EMBL/GenBank/DDBJ databases">
        <title>EvidentialGene: Evidence-directed Construction of Complete mRNA Transcriptomes without Genomes.</title>
        <authorList>
            <person name="Gilbert D.G."/>
        </authorList>
    </citation>
    <scope>NUCLEOTIDE SEQUENCE</scope>
</reference>
<dbReference type="Pfam" id="PF00078">
    <property type="entry name" value="RVT_1"/>
    <property type="match status" value="1"/>
</dbReference>
<keyword evidence="7" id="KW-0378">Hydrolase</keyword>
<dbReference type="PANTHER" id="PTHR37984:SF5">
    <property type="entry name" value="PROTEIN NYNRIN-LIKE"/>
    <property type="match status" value="1"/>
</dbReference>